<protein>
    <recommendedName>
        <fullName evidence="4">Lipoprotein</fullName>
    </recommendedName>
</protein>
<keyword evidence="3" id="KW-1185">Reference proteome</keyword>
<evidence type="ECO:0000313" key="2">
    <source>
        <dbReference type="EMBL" id="MTI23665.1"/>
    </source>
</evidence>
<reference evidence="2 3" key="1">
    <citation type="submission" date="2019-02" db="EMBL/GenBank/DDBJ databases">
        <authorList>
            <person name="Goldberg S.R."/>
            <person name="Haltli B.A."/>
            <person name="Correa H."/>
            <person name="Russell K.G."/>
        </authorList>
    </citation>
    <scope>NUCLEOTIDE SEQUENCE [LARGE SCALE GENOMIC DNA]</scope>
    <source>
        <strain evidence="2 3">JCM 16186</strain>
    </source>
</reference>
<feature type="chain" id="PRO_5046089031" description="Lipoprotein" evidence="1">
    <location>
        <begin position="21"/>
        <end position="214"/>
    </location>
</feature>
<dbReference type="RefSeq" id="WP_155168845.1">
    <property type="nucleotide sequence ID" value="NZ_BAAAFL010000051.1"/>
</dbReference>
<feature type="signal peptide" evidence="1">
    <location>
        <begin position="1"/>
        <end position="20"/>
    </location>
</feature>
<evidence type="ECO:0000313" key="3">
    <source>
        <dbReference type="Proteomes" id="UP000798808"/>
    </source>
</evidence>
<comment type="caution">
    <text evidence="2">The sequence shown here is derived from an EMBL/GenBank/DDBJ whole genome shotgun (WGS) entry which is preliminary data.</text>
</comment>
<proteinExistence type="predicted"/>
<accession>A0ABW9RIC0</accession>
<dbReference type="EMBL" id="SMLW01000268">
    <property type="protein sequence ID" value="MTI23665.1"/>
    <property type="molecule type" value="Genomic_DNA"/>
</dbReference>
<name>A0ABW9RIC0_9BACT</name>
<keyword evidence="1" id="KW-0732">Signal</keyword>
<evidence type="ECO:0008006" key="4">
    <source>
        <dbReference type="Google" id="ProtNLM"/>
    </source>
</evidence>
<gene>
    <name evidence="2" type="ORF">E1163_01735</name>
</gene>
<dbReference type="Proteomes" id="UP000798808">
    <property type="component" value="Unassembled WGS sequence"/>
</dbReference>
<organism evidence="2 3">
    <name type="scientific">Fulvivirga kasyanovii</name>
    <dbReference type="NCBI Taxonomy" id="396812"/>
    <lineage>
        <taxon>Bacteria</taxon>
        <taxon>Pseudomonadati</taxon>
        <taxon>Bacteroidota</taxon>
        <taxon>Cytophagia</taxon>
        <taxon>Cytophagales</taxon>
        <taxon>Fulvivirgaceae</taxon>
        <taxon>Fulvivirga</taxon>
    </lineage>
</organism>
<sequence>MLTKTISLKFSFIITLLALWSCSGGGSTHENEQVSEIPAEQSTAAVTKSYYITNSENVSMAEITGSGGELTINMQTGTLFGVMKSEDKRKYYDQNDQFRYAVKFKDDAFKLRNANEELIWKVKIKDGKIKIANNEEMTAAYEIHRYDDGRIKLKQNDNEISSIRYEQGSPRVEVQGKYFLRNFEDSYAPGVLLIPEISEVEKFIICAELAVQGK</sequence>
<evidence type="ECO:0000256" key="1">
    <source>
        <dbReference type="SAM" id="SignalP"/>
    </source>
</evidence>